<dbReference type="PROSITE" id="PS51257">
    <property type="entry name" value="PROKAR_LIPOPROTEIN"/>
    <property type="match status" value="1"/>
</dbReference>
<dbReference type="SUPFAM" id="SSF117074">
    <property type="entry name" value="Hypothetical protein PA1324"/>
    <property type="match status" value="1"/>
</dbReference>
<evidence type="ECO:0000256" key="1">
    <source>
        <dbReference type="SAM" id="MobiDB-lite"/>
    </source>
</evidence>
<proteinExistence type="predicted"/>
<feature type="compositionally biased region" description="Gly residues" evidence="1">
    <location>
        <begin position="22"/>
        <end position="32"/>
    </location>
</feature>
<gene>
    <name evidence="2" type="ORF">METZ01_LOCUS364977</name>
</gene>
<accession>A0A382SQN7</accession>
<name>A0A382SQN7_9ZZZZ</name>
<dbReference type="AlphaFoldDB" id="A0A382SQN7"/>
<feature type="non-terminal residue" evidence="2">
    <location>
        <position position="174"/>
    </location>
</feature>
<feature type="region of interest" description="Disordered" evidence="1">
    <location>
        <begin position="22"/>
        <end position="43"/>
    </location>
</feature>
<evidence type="ECO:0008006" key="3">
    <source>
        <dbReference type="Google" id="ProtNLM"/>
    </source>
</evidence>
<protein>
    <recommendedName>
        <fullName evidence="3">Lipoprotein</fullName>
    </recommendedName>
</protein>
<reference evidence="2" key="1">
    <citation type="submission" date="2018-05" db="EMBL/GenBank/DDBJ databases">
        <authorList>
            <person name="Lanie J.A."/>
            <person name="Ng W.-L."/>
            <person name="Kazmierczak K.M."/>
            <person name="Andrzejewski T.M."/>
            <person name="Davidsen T.M."/>
            <person name="Wayne K.J."/>
            <person name="Tettelin H."/>
            <person name="Glass J.I."/>
            <person name="Rusch D."/>
            <person name="Podicherti R."/>
            <person name="Tsui H.-C.T."/>
            <person name="Winkler M.E."/>
        </authorList>
    </citation>
    <scope>NUCLEOTIDE SEQUENCE</scope>
</reference>
<sequence>MKKILLLLTPLILASCGGGGGSESGSVGGSGSGTPTTDTDDGSAILPTAVIDGYISGANVFVDMNWNLVQDDGEPSATENTTSQTYDFLPSEFAAVNDFTESCAVNRPRIAEVPVGAEDSTRGTVTEAYTMLYFPSALDSFEKVNVTPFTTLFTGYVLDAVGTTTIAVADSCGS</sequence>
<evidence type="ECO:0000313" key="2">
    <source>
        <dbReference type="EMBL" id="SVD12123.1"/>
    </source>
</evidence>
<dbReference type="EMBL" id="UINC01130816">
    <property type="protein sequence ID" value="SVD12123.1"/>
    <property type="molecule type" value="Genomic_DNA"/>
</dbReference>
<organism evidence="2">
    <name type="scientific">marine metagenome</name>
    <dbReference type="NCBI Taxonomy" id="408172"/>
    <lineage>
        <taxon>unclassified sequences</taxon>
        <taxon>metagenomes</taxon>
        <taxon>ecological metagenomes</taxon>
    </lineage>
</organism>